<dbReference type="PANTHER" id="PTHR42912:SF95">
    <property type="entry name" value="METHYLTRANSFERASE TYPE 11 DOMAIN-CONTAINING PROTEIN"/>
    <property type="match status" value="1"/>
</dbReference>
<dbReference type="InterPro" id="IPR050508">
    <property type="entry name" value="Methyltransf_Superfamily"/>
</dbReference>
<dbReference type="GO" id="GO:0032259">
    <property type="term" value="P:methylation"/>
    <property type="evidence" value="ECO:0007669"/>
    <property type="project" value="UniProtKB-KW"/>
</dbReference>
<gene>
    <name evidence="2" type="ORF">BJ984_003344</name>
</gene>
<name>A0A852ST94_9MICO</name>
<keyword evidence="3" id="KW-1185">Reference proteome</keyword>
<keyword evidence="2" id="KW-0808">Transferase</keyword>
<dbReference type="Proteomes" id="UP000549913">
    <property type="component" value="Unassembled WGS sequence"/>
</dbReference>
<keyword evidence="2" id="KW-0489">Methyltransferase</keyword>
<comment type="caution">
    <text evidence="2">The sequence shown here is derived from an EMBL/GenBank/DDBJ whole genome shotgun (WGS) entry which is preliminary data.</text>
</comment>
<accession>A0A852ST94</accession>
<dbReference type="Gene3D" id="3.40.50.150">
    <property type="entry name" value="Vaccinia Virus protein VP39"/>
    <property type="match status" value="1"/>
</dbReference>
<dbReference type="GO" id="GO:0008168">
    <property type="term" value="F:methyltransferase activity"/>
    <property type="evidence" value="ECO:0007669"/>
    <property type="project" value="UniProtKB-KW"/>
</dbReference>
<dbReference type="PANTHER" id="PTHR42912">
    <property type="entry name" value="METHYLTRANSFERASE"/>
    <property type="match status" value="1"/>
</dbReference>
<organism evidence="2 3">
    <name type="scientific">Herbiconiux flava</name>
    <dbReference type="NCBI Taxonomy" id="881268"/>
    <lineage>
        <taxon>Bacteria</taxon>
        <taxon>Bacillati</taxon>
        <taxon>Actinomycetota</taxon>
        <taxon>Actinomycetes</taxon>
        <taxon>Micrococcales</taxon>
        <taxon>Microbacteriaceae</taxon>
        <taxon>Herbiconiux</taxon>
    </lineage>
</organism>
<dbReference type="Pfam" id="PF13649">
    <property type="entry name" value="Methyltransf_25"/>
    <property type="match status" value="1"/>
</dbReference>
<dbReference type="RefSeq" id="WP_179548992.1">
    <property type="nucleotide sequence ID" value="NZ_BSEW01000002.1"/>
</dbReference>
<evidence type="ECO:0000313" key="2">
    <source>
        <dbReference type="EMBL" id="NYD72186.1"/>
    </source>
</evidence>
<protein>
    <submittedName>
        <fullName evidence="2">SAM-dependent methyltransferase</fullName>
    </submittedName>
</protein>
<feature type="domain" description="Methyltransferase" evidence="1">
    <location>
        <begin position="45"/>
        <end position="135"/>
    </location>
</feature>
<dbReference type="SUPFAM" id="SSF53335">
    <property type="entry name" value="S-adenosyl-L-methionine-dependent methyltransferases"/>
    <property type="match status" value="1"/>
</dbReference>
<sequence>MVDQVTTAYSQRSAEYTELFGSMRHVHPSDLALVTTWAASVDGPVIDAGCGPGQWTAFLTERGLSARGVDRVPEFVARARRSYPGVPFALGSLDALDAATGSSGGVLAWYSLIHREPSTIQDALQEFHRVLKPGGALLIGFFEGAALEPFDHAVVTAHRWPVDRLAAELELAGFGVHEKHVRVTAGERPQAAIWARA</sequence>
<dbReference type="InterPro" id="IPR041698">
    <property type="entry name" value="Methyltransf_25"/>
</dbReference>
<evidence type="ECO:0000259" key="1">
    <source>
        <dbReference type="Pfam" id="PF13649"/>
    </source>
</evidence>
<dbReference type="AlphaFoldDB" id="A0A852ST94"/>
<dbReference type="InterPro" id="IPR029063">
    <property type="entry name" value="SAM-dependent_MTases_sf"/>
</dbReference>
<proteinExistence type="predicted"/>
<reference evidence="2 3" key="1">
    <citation type="submission" date="2020-07" db="EMBL/GenBank/DDBJ databases">
        <title>Sequencing the genomes of 1000 actinobacteria strains.</title>
        <authorList>
            <person name="Klenk H.-P."/>
        </authorList>
    </citation>
    <scope>NUCLEOTIDE SEQUENCE [LARGE SCALE GENOMIC DNA]</scope>
    <source>
        <strain evidence="2 3">DSM 26474</strain>
    </source>
</reference>
<dbReference type="EMBL" id="JACCBM010000001">
    <property type="protein sequence ID" value="NYD72186.1"/>
    <property type="molecule type" value="Genomic_DNA"/>
</dbReference>
<evidence type="ECO:0000313" key="3">
    <source>
        <dbReference type="Proteomes" id="UP000549913"/>
    </source>
</evidence>
<dbReference type="CDD" id="cd02440">
    <property type="entry name" value="AdoMet_MTases"/>
    <property type="match status" value="1"/>
</dbReference>